<keyword evidence="8" id="KW-0249">Electron transport</keyword>
<feature type="region of interest" description="Disordered" evidence="12">
    <location>
        <begin position="588"/>
        <end position="617"/>
    </location>
</feature>
<dbReference type="InterPro" id="IPR002585">
    <property type="entry name" value="Cyt-d_ubiquinol_oxidase_su_1"/>
</dbReference>
<keyword evidence="7" id="KW-0479">Metal-binding</keyword>
<feature type="transmembrane region" description="Helical" evidence="13">
    <location>
        <begin position="174"/>
        <end position="191"/>
    </location>
</feature>
<evidence type="ECO:0000256" key="9">
    <source>
        <dbReference type="ARBA" id="ARBA00022989"/>
    </source>
</evidence>
<dbReference type="EC" id="1.10.3.-" evidence="14"/>
<feature type="transmembrane region" description="Helical" evidence="13">
    <location>
        <begin position="203"/>
        <end position="225"/>
    </location>
</feature>
<sequence>MSRSRAHRRRPAGDQATNRPRSGCGFAIDAARDPSPASYPALVRAAPRAPRRVAPAPALPRRGELPQARHPAAPAAITQKRFKLDTNQRFKSTNRLQTLDICDELAHFALQHRARYSAPTLRPRPCRRGAGAAGSPAGGCRQLRSTRMETAFSALDLARVQFAFTVSFHIVFPALSIGLASFIAVLEYRWLKTGKAYYKSLCLFWSKIFAVAFGMGVVSGVVMAYQFGTNWSGFSSFAGSVTGPLLMYEVMTAFFLEAGFLGIMLFGWNRVSPRAHFGATLMVAIGTLISTFWILASNSWMQTPQGFEIVDGQVVPTDWFAIIFNPSFPYRLAHMAIAAFVVAALVVAATAAWHLLKGRRDKAVKKMFSMSLWLLLVLAPLQAVIGDQHGINTLRHQPAKLAAIEGLWETEPGGTALNLFGIPDMKAQTTRYAVSIPHLGSLILTHSWDGEIRGLKSFPPQDRPNSTVVFWSFRIMVGLGLAMIGLAALAWLLRRRGRLYEAKWFHRFALAMGPTGFVSLLAGWVTTEVGRQPWVVYGVMRTSHAVSPLSTQQVSVSLMTFVVVYFLVFGTGVYYMLKLMRKGPALPGDTPDDAHDARPERTARRPLSAANQLIDAA</sequence>
<feature type="transmembrane region" description="Helical" evidence="13">
    <location>
        <begin position="368"/>
        <end position="385"/>
    </location>
</feature>
<dbReference type="EnsemblBacteria" id="ABA51670">
    <property type="protein sequence ID" value="ABA51670"/>
    <property type="gene ID" value="BURPS1710b_A1770"/>
</dbReference>
<feature type="compositionally biased region" description="Basic and acidic residues" evidence="12">
    <location>
        <begin position="592"/>
        <end position="603"/>
    </location>
</feature>
<keyword evidence="3" id="KW-0813">Transport</keyword>
<feature type="transmembrane region" description="Helical" evidence="13">
    <location>
        <begin position="275"/>
        <end position="296"/>
    </location>
</feature>
<feature type="transmembrane region" description="Helical" evidence="13">
    <location>
        <begin position="504"/>
        <end position="525"/>
    </location>
</feature>
<reference evidence="14 15" key="1">
    <citation type="submission" date="2005-09" db="EMBL/GenBank/DDBJ databases">
        <authorList>
            <person name="Woods D.E."/>
            <person name="Nierman W.C."/>
        </authorList>
    </citation>
    <scope>NUCLEOTIDE SEQUENCE [LARGE SCALE GENOMIC DNA]</scope>
    <source>
        <strain evidence="14 15">1710b</strain>
    </source>
</reference>
<dbReference type="KEGG" id="bpm:BURPS1710b_A1770"/>
<feature type="compositionally biased region" description="Basic residues" evidence="12">
    <location>
        <begin position="1"/>
        <end position="10"/>
    </location>
</feature>
<dbReference type="PANTHER" id="PTHR30365">
    <property type="entry name" value="CYTOCHROME D UBIQUINOL OXIDASE"/>
    <property type="match status" value="1"/>
</dbReference>
<evidence type="ECO:0000256" key="6">
    <source>
        <dbReference type="ARBA" id="ARBA00022692"/>
    </source>
</evidence>
<organism evidence="14 15">
    <name type="scientific">Burkholderia pseudomallei (strain 1710b)</name>
    <dbReference type="NCBI Taxonomy" id="320372"/>
    <lineage>
        <taxon>Bacteria</taxon>
        <taxon>Pseudomonadati</taxon>
        <taxon>Pseudomonadota</taxon>
        <taxon>Betaproteobacteria</taxon>
        <taxon>Burkholderiales</taxon>
        <taxon>Burkholderiaceae</taxon>
        <taxon>Burkholderia</taxon>
        <taxon>pseudomallei group</taxon>
    </lineage>
</organism>
<feature type="transmembrane region" description="Helical" evidence="13">
    <location>
        <begin position="556"/>
        <end position="577"/>
    </location>
</feature>
<feature type="transmembrane region" description="Helical" evidence="13">
    <location>
        <begin position="245"/>
        <end position="268"/>
    </location>
</feature>
<dbReference type="HOGENOM" id="CLU_030555_3_1_4"/>
<dbReference type="AlphaFoldDB" id="Q3JHM6"/>
<dbReference type="Proteomes" id="UP000002700">
    <property type="component" value="Chromosome II"/>
</dbReference>
<feature type="transmembrane region" description="Helical" evidence="13">
    <location>
        <begin position="332"/>
        <end position="356"/>
    </location>
</feature>
<dbReference type="EMBL" id="CP000125">
    <property type="protein sequence ID" value="ABA51670.1"/>
    <property type="molecule type" value="Genomic_DNA"/>
</dbReference>
<evidence type="ECO:0000256" key="11">
    <source>
        <dbReference type="ARBA" id="ARBA00023136"/>
    </source>
</evidence>
<feature type="compositionally biased region" description="Low complexity" evidence="12">
    <location>
        <begin position="40"/>
        <end position="60"/>
    </location>
</feature>
<name>Q3JHM6_BURP1</name>
<dbReference type="Pfam" id="PF01654">
    <property type="entry name" value="Cyt_bd_oxida_I"/>
    <property type="match status" value="1"/>
</dbReference>
<proteinExistence type="inferred from homology"/>
<dbReference type="GO" id="GO:0070069">
    <property type="term" value="C:cytochrome complex"/>
    <property type="evidence" value="ECO:0007669"/>
    <property type="project" value="InterPro"/>
</dbReference>
<evidence type="ECO:0000256" key="13">
    <source>
        <dbReference type="SAM" id="Phobius"/>
    </source>
</evidence>
<evidence type="ECO:0000313" key="15">
    <source>
        <dbReference type="Proteomes" id="UP000002700"/>
    </source>
</evidence>
<keyword evidence="14" id="KW-0560">Oxidoreductase</keyword>
<evidence type="ECO:0000256" key="1">
    <source>
        <dbReference type="ARBA" id="ARBA00004651"/>
    </source>
</evidence>
<dbReference type="GO" id="GO:0046872">
    <property type="term" value="F:metal ion binding"/>
    <property type="evidence" value="ECO:0007669"/>
    <property type="project" value="UniProtKB-KW"/>
</dbReference>
<gene>
    <name evidence="14" type="primary">cioA</name>
    <name evidence="14" type="ordered locus">BURPS1710b_A1770</name>
</gene>
<comment type="subcellular location">
    <subcellularLocation>
        <location evidence="1">Cell membrane</location>
        <topology evidence="1">Multi-pass membrane protein</topology>
    </subcellularLocation>
</comment>
<dbReference type="GO" id="GO:0005886">
    <property type="term" value="C:plasma membrane"/>
    <property type="evidence" value="ECO:0007669"/>
    <property type="project" value="UniProtKB-SubCell"/>
</dbReference>
<evidence type="ECO:0000313" key="14">
    <source>
        <dbReference type="EMBL" id="ABA51670.1"/>
    </source>
</evidence>
<protein>
    <submittedName>
        <fullName evidence="14">Ubiquinol oxidase family protein</fullName>
        <ecNumber evidence="14">1.10.3.-</ecNumber>
    </submittedName>
</protein>
<evidence type="ECO:0000256" key="12">
    <source>
        <dbReference type="SAM" id="MobiDB-lite"/>
    </source>
</evidence>
<dbReference type="GO" id="GO:0020037">
    <property type="term" value="F:heme binding"/>
    <property type="evidence" value="ECO:0007669"/>
    <property type="project" value="TreeGrafter"/>
</dbReference>
<dbReference type="PANTHER" id="PTHR30365:SF14">
    <property type="entry name" value="CYTOCHROME BD MENAQUINOL OXIDASE SUBUNIT I-RELATED"/>
    <property type="match status" value="1"/>
</dbReference>
<evidence type="ECO:0000256" key="4">
    <source>
        <dbReference type="ARBA" id="ARBA00022475"/>
    </source>
</evidence>
<evidence type="ECO:0000256" key="2">
    <source>
        <dbReference type="ARBA" id="ARBA00009819"/>
    </source>
</evidence>
<keyword evidence="6 13" id="KW-0812">Transmembrane</keyword>
<dbReference type="GO" id="GO:0019646">
    <property type="term" value="P:aerobic electron transport chain"/>
    <property type="evidence" value="ECO:0007669"/>
    <property type="project" value="InterPro"/>
</dbReference>
<feature type="region of interest" description="Disordered" evidence="12">
    <location>
        <begin position="1"/>
        <end position="73"/>
    </location>
</feature>
<evidence type="ECO:0000256" key="8">
    <source>
        <dbReference type="ARBA" id="ARBA00022982"/>
    </source>
</evidence>
<dbReference type="GO" id="GO:0016682">
    <property type="term" value="F:oxidoreductase activity, acting on diphenols and related substances as donors, oxygen as acceptor"/>
    <property type="evidence" value="ECO:0007669"/>
    <property type="project" value="TreeGrafter"/>
</dbReference>
<keyword evidence="9 13" id="KW-1133">Transmembrane helix</keyword>
<evidence type="ECO:0000256" key="7">
    <source>
        <dbReference type="ARBA" id="ARBA00022723"/>
    </source>
</evidence>
<keyword evidence="5" id="KW-0349">Heme</keyword>
<keyword evidence="4" id="KW-1003">Cell membrane</keyword>
<feature type="transmembrane region" description="Helical" evidence="13">
    <location>
        <begin position="468"/>
        <end position="492"/>
    </location>
</feature>
<keyword evidence="10" id="KW-0408">Iron</keyword>
<keyword evidence="11 13" id="KW-0472">Membrane</keyword>
<dbReference type="GO" id="GO:0009055">
    <property type="term" value="F:electron transfer activity"/>
    <property type="evidence" value="ECO:0007669"/>
    <property type="project" value="InterPro"/>
</dbReference>
<accession>Q3JHM6</accession>
<evidence type="ECO:0000256" key="5">
    <source>
        <dbReference type="ARBA" id="ARBA00022617"/>
    </source>
</evidence>
<evidence type="ECO:0000256" key="10">
    <source>
        <dbReference type="ARBA" id="ARBA00023004"/>
    </source>
</evidence>
<comment type="similarity">
    <text evidence="2">Belongs to the cytochrome ubiquinol oxidase subunit 1 family.</text>
</comment>
<evidence type="ECO:0000256" key="3">
    <source>
        <dbReference type="ARBA" id="ARBA00022448"/>
    </source>
</evidence>